<organism evidence="1 2">
    <name type="scientific">Hygrophoropsis aurantiaca</name>
    <dbReference type="NCBI Taxonomy" id="72124"/>
    <lineage>
        <taxon>Eukaryota</taxon>
        <taxon>Fungi</taxon>
        <taxon>Dikarya</taxon>
        <taxon>Basidiomycota</taxon>
        <taxon>Agaricomycotina</taxon>
        <taxon>Agaricomycetes</taxon>
        <taxon>Agaricomycetidae</taxon>
        <taxon>Boletales</taxon>
        <taxon>Coniophorineae</taxon>
        <taxon>Hygrophoropsidaceae</taxon>
        <taxon>Hygrophoropsis</taxon>
    </lineage>
</organism>
<keyword evidence="2" id="KW-1185">Reference proteome</keyword>
<evidence type="ECO:0000313" key="1">
    <source>
        <dbReference type="EMBL" id="KAH7904137.1"/>
    </source>
</evidence>
<dbReference type="EMBL" id="MU268593">
    <property type="protein sequence ID" value="KAH7904137.1"/>
    <property type="molecule type" value="Genomic_DNA"/>
</dbReference>
<dbReference type="Proteomes" id="UP000790377">
    <property type="component" value="Unassembled WGS sequence"/>
</dbReference>
<feature type="non-terminal residue" evidence="1">
    <location>
        <position position="1"/>
    </location>
</feature>
<reference evidence="1" key="1">
    <citation type="journal article" date="2021" name="New Phytol.">
        <title>Evolutionary innovations through gain and loss of genes in the ectomycorrhizal Boletales.</title>
        <authorList>
            <person name="Wu G."/>
            <person name="Miyauchi S."/>
            <person name="Morin E."/>
            <person name="Kuo A."/>
            <person name="Drula E."/>
            <person name="Varga T."/>
            <person name="Kohler A."/>
            <person name="Feng B."/>
            <person name="Cao Y."/>
            <person name="Lipzen A."/>
            <person name="Daum C."/>
            <person name="Hundley H."/>
            <person name="Pangilinan J."/>
            <person name="Johnson J."/>
            <person name="Barry K."/>
            <person name="LaButti K."/>
            <person name="Ng V."/>
            <person name="Ahrendt S."/>
            <person name="Min B."/>
            <person name="Choi I.G."/>
            <person name="Park H."/>
            <person name="Plett J.M."/>
            <person name="Magnuson J."/>
            <person name="Spatafora J.W."/>
            <person name="Nagy L.G."/>
            <person name="Henrissat B."/>
            <person name="Grigoriev I.V."/>
            <person name="Yang Z.L."/>
            <person name="Xu J."/>
            <person name="Martin F.M."/>
        </authorList>
    </citation>
    <scope>NUCLEOTIDE SEQUENCE</scope>
    <source>
        <strain evidence="1">ATCC 28755</strain>
    </source>
</reference>
<protein>
    <submittedName>
        <fullName evidence="1">Uncharacterized protein</fullName>
    </submittedName>
</protein>
<evidence type="ECO:0000313" key="2">
    <source>
        <dbReference type="Proteomes" id="UP000790377"/>
    </source>
</evidence>
<gene>
    <name evidence="1" type="ORF">BJ138DRAFT_1186086</name>
</gene>
<comment type="caution">
    <text evidence="1">The sequence shown here is derived from an EMBL/GenBank/DDBJ whole genome shotgun (WGS) entry which is preliminary data.</text>
</comment>
<name>A0ACB7ZTI2_9AGAM</name>
<feature type="non-terminal residue" evidence="1">
    <location>
        <position position="174"/>
    </location>
</feature>
<proteinExistence type="predicted"/>
<accession>A0ACB7ZTI2</accession>
<sequence>ENVAFEIGPIVVCLFLLRGVLYHNDIESLLADPSFEVKMRPEFAEHPVFRKADPGGYGVQALLPMRSGSMGAFLKKICNTLGLGTYIHHAWTGGTLYSWRRDLGDTLLEVANEDVARDALAHCAHSTTLRTNYSRGTGNLDFQGARNGERMVDRNELNFMNIPALDPGVGLPET</sequence>